<evidence type="ECO:0000256" key="2">
    <source>
        <dbReference type="ARBA" id="ARBA00022559"/>
    </source>
</evidence>
<gene>
    <name evidence="10" type="ORF">MAN_08837</name>
</gene>
<evidence type="ECO:0000256" key="3">
    <source>
        <dbReference type="ARBA" id="ARBA00022617"/>
    </source>
</evidence>
<sequence>MLHAFTAIFLAASAAGAMRPWKAAGPGDSRSPCPMLNTLANHGYLPHDGRKLSVKHLGDAVIEALNAAPSYGTLPARVFVKSWGKDFFDLEDLNTPGILQHRGSLTRNDVTPTERNIDVDVARVSALLEDSPTDYVDAASIAKSRLRVEALSEPERLSSWDHLLAYMEASLVLLVMKEGEVPSAFSFPSAKIWTAPKERVRVWLTEERLPDELGWKRSERKLGSLDLVPIMKAIFDEKRARSGKGRLWKSFLSLFWGSRDEL</sequence>
<protein>
    <submittedName>
        <fullName evidence="10">Chloroperoxidase</fullName>
    </submittedName>
</protein>
<evidence type="ECO:0000313" key="10">
    <source>
        <dbReference type="EMBL" id="KID61598.1"/>
    </source>
</evidence>
<feature type="signal peptide" evidence="8">
    <location>
        <begin position="1"/>
        <end position="17"/>
    </location>
</feature>
<evidence type="ECO:0000313" key="11">
    <source>
        <dbReference type="Proteomes" id="UP000031186"/>
    </source>
</evidence>
<comment type="cofactor">
    <cofactor evidence="1">
        <name>heme b</name>
        <dbReference type="ChEBI" id="CHEBI:60344"/>
    </cofactor>
</comment>
<dbReference type="InterPro" id="IPR036851">
    <property type="entry name" value="Chloroperoxidase-like_sf"/>
</dbReference>
<feature type="chain" id="PRO_5002103440" evidence="8">
    <location>
        <begin position="18"/>
        <end position="262"/>
    </location>
</feature>
<feature type="non-terminal residue" evidence="10">
    <location>
        <position position="1"/>
    </location>
</feature>
<reference evidence="10 11" key="1">
    <citation type="journal article" date="2014" name="Proc. Natl. Acad. Sci. U.S.A.">
        <title>Trajectory and genomic determinants of fungal-pathogen speciation and host adaptation.</title>
        <authorList>
            <person name="Hu X."/>
            <person name="Xiao G."/>
            <person name="Zheng P."/>
            <person name="Shang Y."/>
            <person name="Su Y."/>
            <person name="Zhang X."/>
            <person name="Liu X."/>
            <person name="Zhan S."/>
            <person name="St Leger R.J."/>
            <person name="Wang C."/>
        </authorList>
    </citation>
    <scope>NUCLEOTIDE SEQUENCE [LARGE SCALE GENOMIC DNA]</scope>
    <source>
        <strain evidence="10 11">ARSEF 549</strain>
    </source>
</reference>
<dbReference type="OrthoDB" id="407298at2759"/>
<dbReference type="PROSITE" id="PS51405">
    <property type="entry name" value="HEME_HALOPEROXIDASE"/>
    <property type="match status" value="1"/>
</dbReference>
<evidence type="ECO:0000256" key="8">
    <source>
        <dbReference type="SAM" id="SignalP"/>
    </source>
</evidence>
<keyword evidence="3" id="KW-0349">Heme</keyword>
<dbReference type="GO" id="GO:0046872">
    <property type="term" value="F:metal ion binding"/>
    <property type="evidence" value="ECO:0007669"/>
    <property type="project" value="UniProtKB-KW"/>
</dbReference>
<dbReference type="PANTHER" id="PTHR33577">
    <property type="entry name" value="STERIGMATOCYSTIN BIOSYNTHESIS PEROXIDASE STCC-RELATED"/>
    <property type="match status" value="1"/>
</dbReference>
<evidence type="ECO:0000259" key="9">
    <source>
        <dbReference type="PROSITE" id="PS51405"/>
    </source>
</evidence>
<proteinExistence type="inferred from homology"/>
<dbReference type="Pfam" id="PF01328">
    <property type="entry name" value="Peroxidase_2"/>
    <property type="match status" value="1"/>
</dbReference>
<dbReference type="SUPFAM" id="SSF47571">
    <property type="entry name" value="Cloroperoxidase"/>
    <property type="match status" value="1"/>
</dbReference>
<dbReference type="PANTHER" id="PTHR33577:SF9">
    <property type="entry name" value="PEROXIDASE STCC"/>
    <property type="match status" value="1"/>
</dbReference>
<evidence type="ECO:0000256" key="7">
    <source>
        <dbReference type="ARBA" id="ARBA00025795"/>
    </source>
</evidence>
<dbReference type="GO" id="GO:0004601">
    <property type="term" value="F:peroxidase activity"/>
    <property type="evidence" value="ECO:0007669"/>
    <property type="project" value="UniProtKB-KW"/>
</dbReference>
<dbReference type="Proteomes" id="UP000031186">
    <property type="component" value="Unassembled WGS sequence"/>
</dbReference>
<keyword evidence="4" id="KW-0479">Metal-binding</keyword>
<evidence type="ECO:0000256" key="6">
    <source>
        <dbReference type="ARBA" id="ARBA00023004"/>
    </source>
</evidence>
<dbReference type="EMBL" id="AZNF01000014">
    <property type="protein sequence ID" value="KID61598.1"/>
    <property type="molecule type" value="Genomic_DNA"/>
</dbReference>
<dbReference type="InterPro" id="IPR000028">
    <property type="entry name" value="Chloroperoxidase"/>
</dbReference>
<keyword evidence="11" id="KW-1185">Reference proteome</keyword>
<dbReference type="AlphaFoldDB" id="A0A0B4EU62"/>
<evidence type="ECO:0000256" key="1">
    <source>
        <dbReference type="ARBA" id="ARBA00001970"/>
    </source>
</evidence>
<dbReference type="VEuPathDB" id="FungiDB:MAN_08837"/>
<comment type="caution">
    <text evidence="10">The sequence shown here is derived from an EMBL/GenBank/DDBJ whole genome shotgun (WGS) entry which is preliminary data.</text>
</comment>
<dbReference type="HOGENOM" id="CLU_050230_4_0_1"/>
<organism evidence="10 11">
    <name type="scientific">Metarhizium anisopliae (strain ARSEF 549)</name>
    <dbReference type="NCBI Taxonomy" id="3151832"/>
    <lineage>
        <taxon>Eukaryota</taxon>
        <taxon>Fungi</taxon>
        <taxon>Dikarya</taxon>
        <taxon>Ascomycota</taxon>
        <taxon>Pezizomycotina</taxon>
        <taxon>Sordariomycetes</taxon>
        <taxon>Hypocreomycetidae</taxon>
        <taxon>Hypocreales</taxon>
        <taxon>Clavicipitaceae</taxon>
        <taxon>Metarhizium</taxon>
    </lineage>
</organism>
<keyword evidence="2" id="KW-0575">Peroxidase</keyword>
<comment type="similarity">
    <text evidence="7">Belongs to the chloroperoxidase family.</text>
</comment>
<evidence type="ECO:0000256" key="4">
    <source>
        <dbReference type="ARBA" id="ARBA00022723"/>
    </source>
</evidence>
<keyword evidence="6" id="KW-0408">Iron</keyword>
<accession>A0A0B4EU62</accession>
<keyword evidence="8" id="KW-0732">Signal</keyword>
<name>A0A0B4EU62_METAF</name>
<evidence type="ECO:0000256" key="5">
    <source>
        <dbReference type="ARBA" id="ARBA00023002"/>
    </source>
</evidence>
<keyword evidence="5" id="KW-0560">Oxidoreductase</keyword>
<feature type="domain" description="Heme haloperoxidase family profile" evidence="9">
    <location>
        <begin position="17"/>
        <end position="229"/>
    </location>
</feature>
<dbReference type="Gene3D" id="1.10.489.10">
    <property type="entry name" value="Chloroperoxidase-like"/>
    <property type="match status" value="1"/>
</dbReference>